<dbReference type="Proteomes" id="UP000289437">
    <property type="component" value="Unassembled WGS sequence"/>
</dbReference>
<gene>
    <name evidence="1" type="ORF">GRAN_4999</name>
</gene>
<proteinExistence type="predicted"/>
<name>A0A4Q0SVV2_9BACT</name>
<dbReference type="AlphaFoldDB" id="A0A4Q0SVV2"/>
<keyword evidence="2" id="KW-1185">Reference proteome</keyword>
<organism evidence="1 2">
    <name type="scientific">Granulicella sibirica</name>
    <dbReference type="NCBI Taxonomy" id="2479048"/>
    <lineage>
        <taxon>Bacteria</taxon>
        <taxon>Pseudomonadati</taxon>
        <taxon>Acidobacteriota</taxon>
        <taxon>Terriglobia</taxon>
        <taxon>Terriglobales</taxon>
        <taxon>Acidobacteriaceae</taxon>
        <taxon>Granulicella</taxon>
    </lineage>
</organism>
<dbReference type="SUPFAM" id="SSF47240">
    <property type="entry name" value="Ferritin-like"/>
    <property type="match status" value="1"/>
</dbReference>
<accession>A0A4Q0SVV2</accession>
<protein>
    <submittedName>
        <fullName evidence="1">Catalase</fullName>
    </submittedName>
</protein>
<dbReference type="Gene3D" id="1.20.1260.10">
    <property type="match status" value="1"/>
</dbReference>
<reference evidence="2" key="2">
    <citation type="submission" date="2019-02" db="EMBL/GenBank/DDBJ databases">
        <title>Granulicella sibirica sp. nov., a psychrotolerant acidobacterium isolated from an organic soil layer in forested tundra, West Siberia.</title>
        <authorList>
            <person name="Oshkin I.Y."/>
            <person name="Kulichevskaya I.S."/>
            <person name="Rijpstra W.I.C."/>
            <person name="Sinninghe Damste J.S."/>
            <person name="Rakitin A.L."/>
            <person name="Ravin N.V."/>
            <person name="Dedysh S.N."/>
        </authorList>
    </citation>
    <scope>NUCLEOTIDE SEQUENCE [LARGE SCALE GENOMIC DNA]</scope>
    <source>
        <strain evidence="2">AF10</strain>
    </source>
</reference>
<comment type="caution">
    <text evidence="1">The sequence shown here is derived from an EMBL/GenBank/DDBJ whole genome shotgun (WGS) entry which is preliminary data.</text>
</comment>
<evidence type="ECO:0000313" key="1">
    <source>
        <dbReference type="EMBL" id="RXH54030.1"/>
    </source>
</evidence>
<reference evidence="1 2" key="1">
    <citation type="submission" date="2018-11" db="EMBL/GenBank/DDBJ databases">
        <authorList>
            <person name="Mardanov A.V."/>
            <person name="Ravin N.V."/>
            <person name="Dedysh S.N."/>
        </authorList>
    </citation>
    <scope>NUCLEOTIDE SEQUENCE [LARGE SCALE GENOMIC DNA]</scope>
    <source>
        <strain evidence="1 2">AF10</strain>
    </source>
</reference>
<dbReference type="InterPro" id="IPR012347">
    <property type="entry name" value="Ferritin-like"/>
</dbReference>
<evidence type="ECO:0000313" key="2">
    <source>
        <dbReference type="Proteomes" id="UP000289437"/>
    </source>
</evidence>
<dbReference type="EMBL" id="RDSM01000006">
    <property type="protein sequence ID" value="RXH54030.1"/>
    <property type="molecule type" value="Genomic_DNA"/>
</dbReference>
<dbReference type="InterPro" id="IPR009078">
    <property type="entry name" value="Ferritin-like_SF"/>
</dbReference>
<sequence length="54" mass="5862">MLRLRQSWAANAQTQPAFKWNMSHIYASGNIAADMYCNVAAETTGRALAVASTT</sequence>